<organism evidence="7">
    <name type="scientific">Auxenochlorella protothecoides</name>
    <name type="common">Green microalga</name>
    <name type="synonym">Chlorella protothecoides</name>
    <dbReference type="NCBI Taxonomy" id="3075"/>
    <lineage>
        <taxon>Eukaryota</taxon>
        <taxon>Viridiplantae</taxon>
        <taxon>Chlorophyta</taxon>
        <taxon>core chlorophytes</taxon>
        <taxon>Trebouxiophyceae</taxon>
        <taxon>Chlorellales</taxon>
        <taxon>Chlorellaceae</taxon>
        <taxon>Auxenochlorella</taxon>
    </lineage>
</organism>
<comment type="similarity">
    <text evidence="2 6">Belongs to the peroxisomal membrane protein PXMP2/4 family.</text>
</comment>
<evidence type="ECO:0000313" key="7">
    <source>
        <dbReference type="EMBL" id="JAT75280.1"/>
    </source>
</evidence>
<protein>
    <submittedName>
        <fullName evidence="7">Uncharacterized protein</fullName>
    </submittedName>
</protein>
<dbReference type="Pfam" id="PF04117">
    <property type="entry name" value="Mpv17_PMP22"/>
    <property type="match status" value="1"/>
</dbReference>
<dbReference type="EMBL" id="GDKF01003342">
    <property type="protein sequence ID" value="JAT75280.1"/>
    <property type="molecule type" value="Transcribed_RNA"/>
</dbReference>
<keyword evidence="3" id="KW-0812">Transmembrane</keyword>
<evidence type="ECO:0000256" key="1">
    <source>
        <dbReference type="ARBA" id="ARBA00004141"/>
    </source>
</evidence>
<evidence type="ECO:0000256" key="2">
    <source>
        <dbReference type="ARBA" id="ARBA00006824"/>
    </source>
</evidence>
<dbReference type="PANTHER" id="PTHR11266">
    <property type="entry name" value="PEROXISOMAL MEMBRANE PROTEIN 2, PXMP2 MPV17"/>
    <property type="match status" value="1"/>
</dbReference>
<accession>A0A1D2A7V2</accession>
<dbReference type="PANTHER" id="PTHR11266:SF17">
    <property type="entry name" value="PROTEIN MPV17"/>
    <property type="match status" value="1"/>
</dbReference>
<sequence>MVRSLLLHGFAAYAQCLRRYPLRTQVISTGALWAAGDALAQRLDKRQLRYDMHRTLITAAYGAFAVGPIGHVWYHKLDSIATRFHSPGSLRFVALKVLLDTVIFSPLHILGYFGVMNVGERGSWADFSRKVEVDFVPTLAAELAVWPAIQAANFKFIRVDYQLLAVNLLTIFDSAFMSWCRATEDWMSVLFPGLKSPAPARPVVAGSGQSSSVVDGPQK</sequence>
<comment type="subcellular location">
    <subcellularLocation>
        <location evidence="1">Membrane</location>
        <topology evidence="1">Multi-pass membrane protein</topology>
    </subcellularLocation>
</comment>
<name>A0A1D2A7V2_AUXPR</name>
<evidence type="ECO:0000256" key="4">
    <source>
        <dbReference type="ARBA" id="ARBA00022989"/>
    </source>
</evidence>
<keyword evidence="4" id="KW-1133">Transmembrane helix</keyword>
<gene>
    <name evidence="7" type="ORF">g.46304</name>
</gene>
<dbReference type="InterPro" id="IPR007248">
    <property type="entry name" value="Mpv17_PMP22"/>
</dbReference>
<keyword evidence="5" id="KW-0472">Membrane</keyword>
<evidence type="ECO:0000256" key="5">
    <source>
        <dbReference type="ARBA" id="ARBA00023136"/>
    </source>
</evidence>
<dbReference type="GO" id="GO:0005737">
    <property type="term" value="C:cytoplasm"/>
    <property type="evidence" value="ECO:0007669"/>
    <property type="project" value="TreeGrafter"/>
</dbReference>
<evidence type="ECO:0000256" key="3">
    <source>
        <dbReference type="ARBA" id="ARBA00022692"/>
    </source>
</evidence>
<evidence type="ECO:0000256" key="6">
    <source>
        <dbReference type="RuleBase" id="RU363053"/>
    </source>
</evidence>
<proteinExistence type="inferred from homology"/>
<dbReference type="GO" id="GO:0016020">
    <property type="term" value="C:membrane"/>
    <property type="evidence" value="ECO:0007669"/>
    <property type="project" value="UniProtKB-SubCell"/>
</dbReference>
<dbReference type="AlphaFoldDB" id="A0A1D2A7V2"/>
<reference evidence="7" key="1">
    <citation type="submission" date="2015-08" db="EMBL/GenBank/DDBJ databases">
        <authorList>
            <person name="Babu N.S."/>
            <person name="Beckwith C.J."/>
            <person name="Beseler K.G."/>
            <person name="Brison A."/>
            <person name="Carone J.V."/>
            <person name="Caskin T.P."/>
            <person name="Diamond M."/>
            <person name="Durham M.E."/>
            <person name="Foxe J.M."/>
            <person name="Go M."/>
            <person name="Henderson B.A."/>
            <person name="Jones I.B."/>
            <person name="McGettigan J.A."/>
            <person name="Micheletti S.J."/>
            <person name="Nasrallah M.E."/>
            <person name="Ortiz D."/>
            <person name="Piller C.R."/>
            <person name="Privatt S.R."/>
            <person name="Schneider S.L."/>
            <person name="Sharp S."/>
            <person name="Smith T.C."/>
            <person name="Stanton J.D."/>
            <person name="Ullery H.E."/>
            <person name="Wilson R.J."/>
            <person name="Serrano M.G."/>
            <person name="Buck G."/>
            <person name="Lee V."/>
            <person name="Wang Y."/>
            <person name="Carvalho R."/>
            <person name="Voegtly L."/>
            <person name="Shi R."/>
            <person name="Duckworth R."/>
            <person name="Johnson A."/>
            <person name="Loviza R."/>
            <person name="Walstead R."/>
            <person name="Shah Z."/>
            <person name="Kiflezghi M."/>
            <person name="Wade K."/>
            <person name="Ball S.L."/>
            <person name="Bradley K.W."/>
            <person name="Asai D.J."/>
            <person name="Bowman C.A."/>
            <person name="Russell D.A."/>
            <person name="Pope W.H."/>
            <person name="Jacobs-Sera D."/>
            <person name="Hendrix R.W."/>
            <person name="Hatfull G.F."/>
        </authorList>
    </citation>
    <scope>NUCLEOTIDE SEQUENCE</scope>
</reference>